<gene>
    <name evidence="1" type="ORF">AFUS01_LOCUS3991</name>
</gene>
<accession>A0A8J2NQ80</accession>
<proteinExistence type="predicted"/>
<evidence type="ECO:0000313" key="2">
    <source>
        <dbReference type="Proteomes" id="UP000708208"/>
    </source>
</evidence>
<dbReference type="Proteomes" id="UP000708208">
    <property type="component" value="Unassembled WGS sequence"/>
</dbReference>
<comment type="caution">
    <text evidence="1">The sequence shown here is derived from an EMBL/GenBank/DDBJ whole genome shotgun (WGS) entry which is preliminary data.</text>
</comment>
<dbReference type="AlphaFoldDB" id="A0A8J2NQ80"/>
<sequence>VPMKMLWKQKRINSLQLKPIKKSTKANLQHLYPDENGEILKISQPQTQILSVQIH</sequence>
<protein>
    <submittedName>
        <fullName evidence="1">Uncharacterized protein</fullName>
    </submittedName>
</protein>
<feature type="non-terminal residue" evidence="1">
    <location>
        <position position="1"/>
    </location>
</feature>
<name>A0A8J2NQ80_9HEXA</name>
<reference evidence="1" key="1">
    <citation type="submission" date="2021-06" db="EMBL/GenBank/DDBJ databases">
        <authorList>
            <person name="Hodson N. C."/>
            <person name="Mongue J. A."/>
            <person name="Jaron S. K."/>
        </authorList>
    </citation>
    <scope>NUCLEOTIDE SEQUENCE</scope>
</reference>
<evidence type="ECO:0000313" key="1">
    <source>
        <dbReference type="EMBL" id="CAG7697242.1"/>
    </source>
</evidence>
<dbReference type="EMBL" id="CAJVCH010024641">
    <property type="protein sequence ID" value="CAG7697242.1"/>
    <property type="molecule type" value="Genomic_DNA"/>
</dbReference>
<organism evidence="1 2">
    <name type="scientific">Allacma fusca</name>
    <dbReference type="NCBI Taxonomy" id="39272"/>
    <lineage>
        <taxon>Eukaryota</taxon>
        <taxon>Metazoa</taxon>
        <taxon>Ecdysozoa</taxon>
        <taxon>Arthropoda</taxon>
        <taxon>Hexapoda</taxon>
        <taxon>Collembola</taxon>
        <taxon>Symphypleona</taxon>
        <taxon>Sminthuridae</taxon>
        <taxon>Allacma</taxon>
    </lineage>
</organism>
<feature type="non-terminal residue" evidence="1">
    <location>
        <position position="55"/>
    </location>
</feature>
<keyword evidence="2" id="KW-1185">Reference proteome</keyword>